<evidence type="ECO:0000313" key="2">
    <source>
        <dbReference type="EMBL" id="GAA5194509.1"/>
    </source>
</evidence>
<name>A0ABP9SGI0_9ACTN</name>
<keyword evidence="3" id="KW-1185">Reference proteome</keyword>
<organism evidence="2 3">
    <name type="scientific">Rugosimonospora acidiphila</name>
    <dbReference type="NCBI Taxonomy" id="556531"/>
    <lineage>
        <taxon>Bacteria</taxon>
        <taxon>Bacillati</taxon>
        <taxon>Actinomycetota</taxon>
        <taxon>Actinomycetes</taxon>
        <taxon>Micromonosporales</taxon>
        <taxon>Micromonosporaceae</taxon>
        <taxon>Rugosimonospora</taxon>
    </lineage>
</organism>
<evidence type="ECO:0008006" key="4">
    <source>
        <dbReference type="Google" id="ProtNLM"/>
    </source>
</evidence>
<reference evidence="3" key="1">
    <citation type="journal article" date="2019" name="Int. J. Syst. Evol. Microbiol.">
        <title>The Global Catalogue of Microorganisms (GCM) 10K type strain sequencing project: providing services to taxonomists for standard genome sequencing and annotation.</title>
        <authorList>
            <consortium name="The Broad Institute Genomics Platform"/>
            <consortium name="The Broad Institute Genome Sequencing Center for Infectious Disease"/>
            <person name="Wu L."/>
            <person name="Ma J."/>
        </authorList>
    </citation>
    <scope>NUCLEOTIDE SEQUENCE [LARGE SCALE GENOMIC DNA]</scope>
    <source>
        <strain evidence="3">JCM 18304</strain>
    </source>
</reference>
<evidence type="ECO:0000256" key="1">
    <source>
        <dbReference type="SAM" id="MobiDB-lite"/>
    </source>
</evidence>
<sequence length="107" mass="10877">MTQTAPAPAKAPTTQTKHPWRATARTVFAGVVGALTLLPEVAAAAHIGTVPTVVQILAVTGAITRVLALPGVEAWLGRYVPWLAAAPNQPVAAPSQPASTPSQPASK</sequence>
<protein>
    <recommendedName>
        <fullName evidence="4">Holin</fullName>
    </recommendedName>
</protein>
<dbReference type="Proteomes" id="UP001501570">
    <property type="component" value="Unassembled WGS sequence"/>
</dbReference>
<accession>A0ABP9SGI0</accession>
<proteinExistence type="predicted"/>
<dbReference type="EMBL" id="BAABJQ010000021">
    <property type="protein sequence ID" value="GAA5194509.1"/>
    <property type="molecule type" value="Genomic_DNA"/>
</dbReference>
<feature type="compositionally biased region" description="Low complexity" evidence="1">
    <location>
        <begin position="1"/>
        <end position="17"/>
    </location>
</feature>
<evidence type="ECO:0000313" key="3">
    <source>
        <dbReference type="Proteomes" id="UP001501570"/>
    </source>
</evidence>
<comment type="caution">
    <text evidence="2">The sequence shown here is derived from an EMBL/GenBank/DDBJ whole genome shotgun (WGS) entry which is preliminary data.</text>
</comment>
<gene>
    <name evidence="2" type="ORF">GCM10023322_59090</name>
</gene>
<dbReference type="RefSeq" id="WP_345635111.1">
    <property type="nucleotide sequence ID" value="NZ_BAABJQ010000021.1"/>
</dbReference>
<feature type="region of interest" description="Disordered" evidence="1">
    <location>
        <begin position="1"/>
        <end position="20"/>
    </location>
</feature>